<proteinExistence type="predicted"/>
<name>A0AAW2YLB7_9EUKA</name>
<sequence length="433" mass="49703">MNALSQQKSEIDAIRLNARKSAHIMDFGLQRVELAAKSVNEYNKAKEEELEYYKVESIKEYEQIVQSLRVEHLNNIRNLELRLEQDKMAIQEQAREQAERLFNIKLKEERSANTIQTTTLFEMINNNEKIISSLRLDREKERNNHKLEKESLLRLRAEQQEAIRNSDLEKRRYKEQVESLLNKQTIEKLSTSKSPPTSPRVNAVLSPRATSSLKSPVESPVNKSPVTVTSPSLYSPHVDQRRVDQVLNRFENLLEDSGNERRTAIKHKSLISDVHQIISSLMDQLNIQNKKLAENDLLLGNLKKENRQLKINVTAIERKYTQKVKTDEKSSFIDDTKPLPDMYVNPRDVVNIDTPRPSVQGVPAIKSQISNKNNAVKSPDGYVKQYRRRGESLTSKQTETVLDTSKASSTKVEAEKKVTPISVPRRSIANIKS</sequence>
<keyword evidence="4" id="KW-1185">Reference proteome</keyword>
<feature type="compositionally biased region" description="Polar residues" evidence="2">
    <location>
        <begin position="392"/>
        <end position="411"/>
    </location>
</feature>
<gene>
    <name evidence="3" type="ORF">AKO1_005289</name>
</gene>
<organism evidence="3 4">
    <name type="scientific">Acrasis kona</name>
    <dbReference type="NCBI Taxonomy" id="1008807"/>
    <lineage>
        <taxon>Eukaryota</taxon>
        <taxon>Discoba</taxon>
        <taxon>Heterolobosea</taxon>
        <taxon>Tetramitia</taxon>
        <taxon>Eutetramitia</taxon>
        <taxon>Acrasidae</taxon>
        <taxon>Acrasis</taxon>
    </lineage>
</organism>
<reference evidence="3 4" key="1">
    <citation type="submission" date="2024-03" db="EMBL/GenBank/DDBJ databases">
        <title>The Acrasis kona genome and developmental transcriptomes reveal deep origins of eukaryotic multicellular pathways.</title>
        <authorList>
            <person name="Sheikh S."/>
            <person name="Fu C.-J."/>
            <person name="Brown M.W."/>
            <person name="Baldauf S.L."/>
        </authorList>
    </citation>
    <scope>NUCLEOTIDE SEQUENCE [LARGE SCALE GENOMIC DNA]</scope>
    <source>
        <strain evidence="3 4">ATCC MYA-3509</strain>
    </source>
</reference>
<keyword evidence="1" id="KW-0175">Coiled coil</keyword>
<accession>A0AAW2YLB7</accession>
<evidence type="ECO:0000313" key="3">
    <source>
        <dbReference type="EMBL" id="KAL0477834.1"/>
    </source>
</evidence>
<dbReference type="Proteomes" id="UP001431209">
    <property type="component" value="Unassembled WGS sequence"/>
</dbReference>
<protein>
    <submittedName>
        <fullName evidence="3">Uncharacterized protein</fullName>
    </submittedName>
</protein>
<feature type="compositionally biased region" description="Polar residues" evidence="2">
    <location>
        <begin position="221"/>
        <end position="233"/>
    </location>
</feature>
<feature type="region of interest" description="Disordered" evidence="2">
    <location>
        <begin position="389"/>
        <end position="418"/>
    </location>
</feature>
<feature type="coiled-coil region" evidence="1">
    <location>
        <begin position="156"/>
        <end position="183"/>
    </location>
</feature>
<evidence type="ECO:0000256" key="2">
    <source>
        <dbReference type="SAM" id="MobiDB-lite"/>
    </source>
</evidence>
<dbReference type="EMBL" id="JAOPGA020000251">
    <property type="protein sequence ID" value="KAL0477834.1"/>
    <property type="molecule type" value="Genomic_DNA"/>
</dbReference>
<feature type="region of interest" description="Disordered" evidence="2">
    <location>
        <begin position="186"/>
        <end position="233"/>
    </location>
</feature>
<evidence type="ECO:0000256" key="1">
    <source>
        <dbReference type="SAM" id="Coils"/>
    </source>
</evidence>
<comment type="caution">
    <text evidence="3">The sequence shown here is derived from an EMBL/GenBank/DDBJ whole genome shotgun (WGS) entry which is preliminary data.</text>
</comment>
<evidence type="ECO:0000313" key="4">
    <source>
        <dbReference type="Proteomes" id="UP001431209"/>
    </source>
</evidence>
<dbReference type="AlphaFoldDB" id="A0AAW2YLB7"/>